<protein>
    <recommendedName>
        <fullName evidence="1">OLD protein-like TOPRIM domain-containing protein</fullName>
    </recommendedName>
</protein>
<comment type="caution">
    <text evidence="2">The sequence shown here is derived from an EMBL/GenBank/DDBJ whole genome shotgun (WGS) entry which is preliminary data.</text>
</comment>
<evidence type="ECO:0000259" key="1">
    <source>
        <dbReference type="Pfam" id="PF20469"/>
    </source>
</evidence>
<dbReference type="Pfam" id="PF20469">
    <property type="entry name" value="OLD-like_TOPRIM"/>
    <property type="match status" value="1"/>
</dbReference>
<dbReference type="AlphaFoldDB" id="A0A543PSQ7"/>
<dbReference type="RefSeq" id="WP_141819104.1">
    <property type="nucleotide sequence ID" value="NZ_BAAAQC010000005.1"/>
</dbReference>
<feature type="domain" description="OLD protein-like TOPRIM" evidence="1">
    <location>
        <begin position="9"/>
        <end position="53"/>
    </location>
</feature>
<gene>
    <name evidence="2" type="ORF">FHX52_0192</name>
</gene>
<dbReference type="OrthoDB" id="9152042at2"/>
<sequence length="208" mass="22003">MTTVPPAGASTWVLLEGASDVAAVRVLAQRAGLPLDGSGTRLVDMGGATNVRRHLLDAARAAASPRVLGMCDIKEAGFFIRALRDLGCDVTSAQALPGWGFQLCDRDLEDELMRALGPGRVRAVFEDLGLTDRFATFTQQPAWAARDFHEQAHRFAGVASGRKELMAEALALALHPRSLPAPLRGLLDDLAGEGPTFASLGASERTGS</sequence>
<evidence type="ECO:0000313" key="3">
    <source>
        <dbReference type="Proteomes" id="UP000320085"/>
    </source>
</evidence>
<evidence type="ECO:0000313" key="2">
    <source>
        <dbReference type="EMBL" id="TQN47101.1"/>
    </source>
</evidence>
<proteinExistence type="predicted"/>
<dbReference type="InterPro" id="IPR034139">
    <property type="entry name" value="TOPRIM_OLD"/>
</dbReference>
<reference evidence="2 3" key="1">
    <citation type="submission" date="2019-06" db="EMBL/GenBank/DDBJ databases">
        <title>Sequencing the genomes of 1000 actinobacteria strains.</title>
        <authorList>
            <person name="Klenk H.-P."/>
        </authorList>
    </citation>
    <scope>NUCLEOTIDE SEQUENCE [LARGE SCALE GENOMIC DNA]</scope>
    <source>
        <strain evidence="2 3">DSM 21776</strain>
    </source>
</reference>
<accession>A0A543PSQ7</accession>
<organism evidence="2 3">
    <name type="scientific">Humibacillus xanthopallidus</name>
    <dbReference type="NCBI Taxonomy" id="412689"/>
    <lineage>
        <taxon>Bacteria</taxon>
        <taxon>Bacillati</taxon>
        <taxon>Actinomycetota</taxon>
        <taxon>Actinomycetes</taxon>
        <taxon>Micrococcales</taxon>
        <taxon>Intrasporangiaceae</taxon>
        <taxon>Humibacillus</taxon>
    </lineage>
</organism>
<dbReference type="Proteomes" id="UP000320085">
    <property type="component" value="Unassembled WGS sequence"/>
</dbReference>
<dbReference type="EMBL" id="VFQF01000001">
    <property type="protein sequence ID" value="TQN47101.1"/>
    <property type="molecule type" value="Genomic_DNA"/>
</dbReference>
<name>A0A543PSQ7_9MICO</name>